<dbReference type="Pfam" id="PF13173">
    <property type="entry name" value="AAA_14"/>
    <property type="match status" value="1"/>
</dbReference>
<evidence type="ECO:0000313" key="4">
    <source>
        <dbReference type="Proteomes" id="UP001060368"/>
    </source>
</evidence>
<dbReference type="AlphaFoldDB" id="A0A9E7TKX2"/>
<evidence type="ECO:0000313" key="3">
    <source>
        <dbReference type="EMBL" id="UUX93194.1"/>
    </source>
</evidence>
<evidence type="ECO:0000259" key="1">
    <source>
        <dbReference type="Pfam" id="PF13173"/>
    </source>
</evidence>
<dbReference type="SUPFAM" id="SSF52540">
    <property type="entry name" value="P-loop containing nucleoside triphosphate hydrolases"/>
    <property type="match status" value="1"/>
</dbReference>
<keyword evidence="3" id="KW-0547">Nucleotide-binding</keyword>
<proteinExistence type="predicted"/>
<protein>
    <submittedName>
        <fullName evidence="3">ATP-binding protein</fullName>
    </submittedName>
</protein>
<dbReference type="InterPro" id="IPR027417">
    <property type="entry name" value="P-loop_NTPase"/>
</dbReference>
<sequence length="437" mass="51307">MQELTKLEILEILNDWNYWNRDFEEYIPRQEYLDRIKLFRRSGEIIVLTGIRRSGKSTLLKLEMQSLAEEKSKKELLYIYFEDPRLSDNLNTKTLDLILEVYRENINPDGEIFLFLDEIQNVSGWEKWVRTAYELKKAKIYVTGSSSKLLSGETATSIGGRYLNIDVYPLTFREYLIFKGIKCTDLMEYTIRKTDINRFFTEYLRYGGFPRIATVEEDLKKEELISYFNTILLKDIMARYGLKNYDKLKTLAEYILSNDTKQNSISSIGKALKYGYNTTGDYIDYLKQVYMLFEIRNYNYSLKKQIASDTKYYTTDTGFVNTLSFSFSGNTGRLFENIVFNELKRRGGEIFFLNANGHECDFIVKSGDKITECFQVCYKLNEYNKKRETEGLLMACRKFGLKTGFIITESYSEAFYEDEIKIELIPITAFLLKIPVS</sequence>
<evidence type="ECO:0000259" key="2">
    <source>
        <dbReference type="Pfam" id="PF13635"/>
    </source>
</evidence>
<dbReference type="Gene3D" id="3.40.50.300">
    <property type="entry name" value="P-loop containing nucleotide triphosphate hydrolases"/>
    <property type="match status" value="1"/>
</dbReference>
<dbReference type="PANTHER" id="PTHR33295:SF8">
    <property type="entry name" value="AAA+ ATPASE DOMAIN-CONTAINING PROTEIN"/>
    <property type="match status" value="1"/>
</dbReference>
<dbReference type="EMBL" id="CP096115">
    <property type="protein sequence ID" value="UUX93194.1"/>
    <property type="molecule type" value="Genomic_DNA"/>
</dbReference>
<dbReference type="Pfam" id="PF13635">
    <property type="entry name" value="DUF4143"/>
    <property type="match status" value="1"/>
</dbReference>
<accession>A0A9E7TKX2</accession>
<reference evidence="3" key="1">
    <citation type="submission" date="2022-04" db="EMBL/GenBank/DDBJ databases">
        <title>Complete genome of Methanoplanus endosymbiosus DSM 3599.</title>
        <authorList>
            <person name="Chen S.-C."/>
            <person name="You Y.-T."/>
            <person name="Zhou Y.-Z."/>
            <person name="Lai M.-C."/>
        </authorList>
    </citation>
    <scope>NUCLEOTIDE SEQUENCE</scope>
    <source>
        <strain evidence="3">DSM 3599</strain>
    </source>
</reference>
<gene>
    <name evidence="3" type="ORF">L6E24_03470</name>
</gene>
<dbReference type="PANTHER" id="PTHR33295">
    <property type="entry name" value="ATPASE"/>
    <property type="match status" value="1"/>
</dbReference>
<name>A0A9E7TKX2_9EURY</name>
<dbReference type="KEGG" id="mend:L6E24_03470"/>
<feature type="domain" description="AAA" evidence="1">
    <location>
        <begin position="44"/>
        <end position="176"/>
    </location>
</feature>
<dbReference type="GO" id="GO:0005524">
    <property type="term" value="F:ATP binding"/>
    <property type="evidence" value="ECO:0007669"/>
    <property type="project" value="UniProtKB-KW"/>
</dbReference>
<dbReference type="GeneID" id="74306723"/>
<dbReference type="InterPro" id="IPR041682">
    <property type="entry name" value="AAA_14"/>
</dbReference>
<keyword evidence="4" id="KW-1185">Reference proteome</keyword>
<keyword evidence="3" id="KW-0067">ATP-binding</keyword>
<dbReference type="InterPro" id="IPR025420">
    <property type="entry name" value="DUF4143"/>
</dbReference>
<feature type="domain" description="DUF4143" evidence="2">
    <location>
        <begin position="234"/>
        <end position="370"/>
    </location>
</feature>
<organism evidence="3 4">
    <name type="scientific">Methanoplanus endosymbiosus</name>
    <dbReference type="NCBI Taxonomy" id="33865"/>
    <lineage>
        <taxon>Archaea</taxon>
        <taxon>Methanobacteriati</taxon>
        <taxon>Methanobacteriota</taxon>
        <taxon>Stenosarchaea group</taxon>
        <taxon>Methanomicrobia</taxon>
        <taxon>Methanomicrobiales</taxon>
        <taxon>Methanomicrobiaceae</taxon>
        <taxon>Methanoplanus</taxon>
    </lineage>
</organism>
<dbReference type="RefSeq" id="WP_257743334.1">
    <property type="nucleotide sequence ID" value="NZ_CP096115.1"/>
</dbReference>
<dbReference type="Proteomes" id="UP001060368">
    <property type="component" value="Chromosome"/>
</dbReference>